<organism evidence="1 2">
    <name type="scientific">Caenorhabditis briggsae</name>
    <dbReference type="NCBI Taxonomy" id="6238"/>
    <lineage>
        <taxon>Eukaryota</taxon>
        <taxon>Metazoa</taxon>
        <taxon>Ecdysozoa</taxon>
        <taxon>Nematoda</taxon>
        <taxon>Chromadorea</taxon>
        <taxon>Rhabditida</taxon>
        <taxon>Rhabditina</taxon>
        <taxon>Rhabditomorpha</taxon>
        <taxon>Rhabditoidea</taxon>
        <taxon>Rhabditidae</taxon>
        <taxon>Peloderinae</taxon>
        <taxon>Caenorhabditis</taxon>
    </lineage>
</organism>
<name>A0AAE8ZRG1_CAEBR</name>
<dbReference type="Proteomes" id="UP000827892">
    <property type="component" value="Chromosome X"/>
</dbReference>
<proteinExistence type="predicted"/>
<accession>A0AAE8ZRG1</accession>
<evidence type="ECO:0000313" key="1">
    <source>
        <dbReference type="EMBL" id="ULT81575.1"/>
    </source>
</evidence>
<dbReference type="EMBL" id="CP090896">
    <property type="protein sequence ID" value="ULT81575.1"/>
    <property type="molecule type" value="Genomic_DNA"/>
</dbReference>
<sequence>MKLLGGKDAMSDCVLVEDRNIDRLILYGLEIGCVVVQQLVENREAHNSGDLVVRKKNMMSENREEEH</sequence>
<reference evidence="1 2" key="1">
    <citation type="submission" date="2022-05" db="EMBL/GenBank/DDBJ databases">
        <title>Chromosome-level reference genomes for two strains of Caenorhabditis briggsae: an improved platform for comparative genomics.</title>
        <authorList>
            <person name="Stevens L."/>
            <person name="Andersen E.C."/>
        </authorList>
    </citation>
    <scope>NUCLEOTIDE SEQUENCE [LARGE SCALE GENOMIC DNA]</scope>
    <source>
        <strain evidence="1">QX1410_ONT</strain>
        <tissue evidence="1">Whole-organism</tissue>
    </source>
</reference>
<protein>
    <submittedName>
        <fullName evidence="1">Uncharacterized protein</fullName>
    </submittedName>
</protein>
<dbReference type="AlphaFoldDB" id="A0AAE8ZRG1"/>
<gene>
    <name evidence="1" type="ORF">L3Y34_011510</name>
</gene>
<evidence type="ECO:0000313" key="2">
    <source>
        <dbReference type="Proteomes" id="UP000827892"/>
    </source>
</evidence>